<comment type="caution">
    <text evidence="1">The sequence shown here is derived from an EMBL/GenBank/DDBJ whole genome shotgun (WGS) entry which is preliminary data.</text>
</comment>
<dbReference type="RefSeq" id="WP_119745932.1">
    <property type="nucleotide sequence ID" value="NZ_QZCG01000002.1"/>
</dbReference>
<dbReference type="AlphaFoldDB" id="A0A418T425"/>
<keyword evidence="2" id="KW-1185">Reference proteome</keyword>
<evidence type="ECO:0000313" key="2">
    <source>
        <dbReference type="Proteomes" id="UP000284202"/>
    </source>
</evidence>
<dbReference type="Proteomes" id="UP000284202">
    <property type="component" value="Unassembled WGS sequence"/>
</dbReference>
<protein>
    <submittedName>
        <fullName evidence="1">Head-tail adaptor protein</fullName>
    </submittedName>
</protein>
<dbReference type="OrthoDB" id="7998779at2"/>
<accession>A0A418T425</accession>
<evidence type="ECO:0000313" key="1">
    <source>
        <dbReference type="EMBL" id="RJE87963.1"/>
    </source>
</evidence>
<dbReference type="InterPro" id="IPR038666">
    <property type="entry name" value="SSP1_head-tail_sf"/>
</dbReference>
<reference evidence="2" key="1">
    <citation type="submission" date="2018-09" db="EMBL/GenBank/DDBJ databases">
        <title>Acidovorax cavernicola nov. sp. isolated from Gruta de las Maravillas (Aracena, Spain).</title>
        <authorList>
            <person name="Jurado V."/>
            <person name="Gutierrez-Patricio S."/>
            <person name="Gonzalez-Pimentel J.L."/>
            <person name="Miller A.Z."/>
            <person name="Laiz L."/>
            <person name="Saiz-Jimenez C."/>
        </authorList>
    </citation>
    <scope>NUCLEOTIDE SEQUENCE [LARGE SCALE GENOMIC DNA]</scope>
    <source>
        <strain evidence="2">1011MAR3C25</strain>
    </source>
</reference>
<name>A0A418T425_9RHOB</name>
<proteinExistence type="predicted"/>
<dbReference type="InterPro" id="IPR008767">
    <property type="entry name" value="Phage_SPP1_head-tail_adaptor"/>
</dbReference>
<sequence length="109" mass="12202">MFTSNNLMRSATFFQPIKGRDADGKRIIEEVERFTVPAGLKPLRGGESVMQARLTARSPAIVTVMADSRTRTVTSEWVLLISGRRYEAKEDPRESEDFSLLELLVEAVG</sequence>
<dbReference type="Gene3D" id="2.40.10.270">
    <property type="entry name" value="Bacteriophage SPP1 head-tail adaptor protein"/>
    <property type="match status" value="1"/>
</dbReference>
<gene>
    <name evidence="1" type="ORF">D3P04_03315</name>
</gene>
<organism evidence="1 2">
    <name type="scientific">Paracoccus onubensis</name>
    <dbReference type="NCBI Taxonomy" id="1675788"/>
    <lineage>
        <taxon>Bacteria</taxon>
        <taxon>Pseudomonadati</taxon>
        <taxon>Pseudomonadota</taxon>
        <taxon>Alphaproteobacteria</taxon>
        <taxon>Rhodobacterales</taxon>
        <taxon>Paracoccaceae</taxon>
        <taxon>Paracoccus</taxon>
    </lineage>
</organism>
<dbReference type="EMBL" id="QZCG01000002">
    <property type="protein sequence ID" value="RJE87963.1"/>
    <property type="molecule type" value="Genomic_DNA"/>
</dbReference>
<dbReference type="Pfam" id="PF05521">
    <property type="entry name" value="Phage_HCP"/>
    <property type="match status" value="1"/>
</dbReference>